<evidence type="ECO:0000313" key="2">
    <source>
        <dbReference type="EMBL" id="KAL2550491.1"/>
    </source>
</evidence>
<dbReference type="AlphaFoldDB" id="A0ABD1WLP1"/>
<dbReference type="PRINTS" id="PR00080">
    <property type="entry name" value="SDRFAMILY"/>
</dbReference>
<proteinExistence type="inferred from homology"/>
<accession>A0ABD1WLP1</accession>
<dbReference type="EMBL" id="JBFOLJ010000003">
    <property type="protein sequence ID" value="KAL2550491.1"/>
    <property type="molecule type" value="Genomic_DNA"/>
</dbReference>
<reference evidence="3" key="1">
    <citation type="submission" date="2024-07" db="EMBL/GenBank/DDBJ databases">
        <title>Two chromosome-level genome assemblies of Korean endemic species Abeliophyllum distichum and Forsythia ovata (Oleaceae).</title>
        <authorList>
            <person name="Jang H."/>
        </authorList>
    </citation>
    <scope>NUCLEOTIDE SEQUENCE [LARGE SCALE GENOMIC DNA]</scope>
</reference>
<dbReference type="InterPro" id="IPR055280">
    <property type="entry name" value="TIC32"/>
</dbReference>
<dbReference type="PANTHER" id="PTHR48476:SF1">
    <property type="entry name" value="SHORT-CHAIN DEHYDROGENASE TIC 32, CHLOROPLASTIC-LIKE"/>
    <property type="match status" value="1"/>
</dbReference>
<dbReference type="InterPro" id="IPR036291">
    <property type="entry name" value="NAD(P)-bd_dom_sf"/>
</dbReference>
<evidence type="ECO:0000313" key="3">
    <source>
        <dbReference type="Proteomes" id="UP001604277"/>
    </source>
</evidence>
<dbReference type="CDD" id="cd05327">
    <property type="entry name" value="retinol-DH_like_SDR_c_like"/>
    <property type="match status" value="1"/>
</dbReference>
<gene>
    <name evidence="2" type="ORF">Fot_12021</name>
</gene>
<dbReference type="Proteomes" id="UP001604277">
    <property type="component" value="Unassembled WGS sequence"/>
</dbReference>
<comment type="similarity">
    <text evidence="1">Belongs to the short-chain dehydrogenases/reductases (SDR) family.</text>
</comment>
<sequence>MLKLKGRERKMWLFGRKGASGFSANSTAEEVTQGIDGSGLTAIVTGASSGIGAETARVLALRGVHVIMALRNLSAGNEVKETIIKEVSKARVDTMELDLSSIASIRKFASEFDSLGLPLNVLINNAGVMAMPFMLSKDNIELQFATNHLGHFLLTHLLVETMKKTARETKREGRIVNVSSEAHRFAYREGIRFDRLNDEEGYSRQAAYGQSKLANILHANELARRLKEDGAEITANSLHPGTITTNLFRNLGVFEVVASRVNKYFCKNIPQGASTSCYLALHPQVKGISGEYFLDNNLAKPSSRAADTDLSRKLWDFSMDLIK</sequence>
<dbReference type="InterPro" id="IPR002347">
    <property type="entry name" value="SDR_fam"/>
</dbReference>
<dbReference type="PRINTS" id="PR00081">
    <property type="entry name" value="GDHRDH"/>
</dbReference>
<name>A0ABD1WLP1_9LAMI</name>
<dbReference type="Gene3D" id="3.40.50.720">
    <property type="entry name" value="NAD(P)-binding Rossmann-like Domain"/>
    <property type="match status" value="1"/>
</dbReference>
<keyword evidence="3" id="KW-1185">Reference proteome</keyword>
<evidence type="ECO:0000256" key="1">
    <source>
        <dbReference type="RuleBase" id="RU000363"/>
    </source>
</evidence>
<organism evidence="2 3">
    <name type="scientific">Forsythia ovata</name>
    <dbReference type="NCBI Taxonomy" id="205694"/>
    <lineage>
        <taxon>Eukaryota</taxon>
        <taxon>Viridiplantae</taxon>
        <taxon>Streptophyta</taxon>
        <taxon>Embryophyta</taxon>
        <taxon>Tracheophyta</taxon>
        <taxon>Spermatophyta</taxon>
        <taxon>Magnoliopsida</taxon>
        <taxon>eudicotyledons</taxon>
        <taxon>Gunneridae</taxon>
        <taxon>Pentapetalae</taxon>
        <taxon>asterids</taxon>
        <taxon>lamiids</taxon>
        <taxon>Lamiales</taxon>
        <taxon>Oleaceae</taxon>
        <taxon>Forsythieae</taxon>
        <taxon>Forsythia</taxon>
    </lineage>
</organism>
<comment type="caution">
    <text evidence="2">The sequence shown here is derived from an EMBL/GenBank/DDBJ whole genome shotgun (WGS) entry which is preliminary data.</text>
</comment>
<dbReference type="SUPFAM" id="SSF51735">
    <property type="entry name" value="NAD(P)-binding Rossmann-fold domains"/>
    <property type="match status" value="1"/>
</dbReference>
<dbReference type="PANTHER" id="PTHR48476">
    <property type="entry name" value="SHORT-CHAIN DEHYDROGENASE TIC 32, CHLOROPLASTIC-LIKE"/>
    <property type="match status" value="1"/>
</dbReference>
<dbReference type="Pfam" id="PF00106">
    <property type="entry name" value="adh_short"/>
    <property type="match status" value="1"/>
</dbReference>
<protein>
    <submittedName>
        <fullName evidence="2">Short-chain dehydrogenase TIC 32</fullName>
    </submittedName>
</protein>